<dbReference type="eggNOG" id="KOG0653">
    <property type="taxonomic scope" value="Eukaryota"/>
</dbReference>
<feature type="compositionally biased region" description="Basic and acidic residues" evidence="5">
    <location>
        <begin position="1"/>
        <end position="12"/>
    </location>
</feature>
<dbReference type="RefSeq" id="XP_004997412.1">
    <property type="nucleotide sequence ID" value="XM_004997355.1"/>
</dbReference>
<dbReference type="InterPro" id="IPR013763">
    <property type="entry name" value="Cyclin-like_dom"/>
</dbReference>
<evidence type="ECO:0000256" key="2">
    <source>
        <dbReference type="ARBA" id="ARBA00023127"/>
    </source>
</evidence>
<dbReference type="InterPro" id="IPR004367">
    <property type="entry name" value="Cyclin_C-dom"/>
</dbReference>
<dbReference type="InParanoid" id="F2U0C3"/>
<dbReference type="PIRSF" id="PIRSF001771">
    <property type="entry name" value="Cyclin_A_B_D_E"/>
    <property type="match status" value="1"/>
</dbReference>
<evidence type="ECO:0000313" key="9">
    <source>
        <dbReference type="Proteomes" id="UP000007799"/>
    </source>
</evidence>
<dbReference type="InterPro" id="IPR048258">
    <property type="entry name" value="Cyclins_cyclin-box"/>
</dbReference>
<evidence type="ECO:0000256" key="4">
    <source>
        <dbReference type="RuleBase" id="RU000383"/>
    </source>
</evidence>
<dbReference type="InterPro" id="IPR006671">
    <property type="entry name" value="Cyclin_N"/>
</dbReference>
<dbReference type="STRING" id="946362.F2U0C3"/>
<dbReference type="GO" id="GO:0016538">
    <property type="term" value="F:cyclin-dependent protein serine/threonine kinase regulator activity"/>
    <property type="evidence" value="ECO:0007669"/>
    <property type="project" value="InterPro"/>
</dbReference>
<evidence type="ECO:0000259" key="7">
    <source>
        <dbReference type="SMART" id="SM01332"/>
    </source>
</evidence>
<dbReference type="OMA" id="WPRACER"/>
<keyword evidence="3" id="KW-0131">Cell cycle</keyword>
<dbReference type="FunFam" id="1.10.472.10:FF:000001">
    <property type="entry name" value="G2/mitotic-specific cyclin"/>
    <property type="match status" value="1"/>
</dbReference>
<dbReference type="InterPro" id="IPR039361">
    <property type="entry name" value="Cyclin"/>
</dbReference>
<reference evidence="8" key="1">
    <citation type="submission" date="2009-08" db="EMBL/GenBank/DDBJ databases">
        <title>Annotation of Salpingoeca rosetta.</title>
        <authorList>
            <consortium name="The Broad Institute Genome Sequencing Platform"/>
            <person name="Russ C."/>
            <person name="Cuomo C."/>
            <person name="Burger G."/>
            <person name="Gray M.W."/>
            <person name="Holland P.W.H."/>
            <person name="King N."/>
            <person name="Lang F.B.F."/>
            <person name="Roger A.J."/>
            <person name="Ruiz-Trillo I."/>
            <person name="Young S.K."/>
            <person name="Zeng Q."/>
            <person name="Gargeya S."/>
            <person name="Alvarado L."/>
            <person name="Berlin A."/>
            <person name="Chapman S.B."/>
            <person name="Chen Z."/>
            <person name="Freedman E."/>
            <person name="Gellesch M."/>
            <person name="Goldberg J."/>
            <person name="Griggs A."/>
            <person name="Gujja S."/>
            <person name="Heilman E."/>
            <person name="Heiman D."/>
            <person name="Howarth C."/>
            <person name="Mehta T."/>
            <person name="Neiman D."/>
            <person name="Pearson M."/>
            <person name="Roberts A."/>
            <person name="Saif S."/>
            <person name="Shea T."/>
            <person name="Shenoy N."/>
            <person name="Sisk P."/>
            <person name="Stolte C."/>
            <person name="Sykes S."/>
            <person name="White J."/>
            <person name="Yandava C."/>
            <person name="Haas B."/>
            <person name="Nusbaum C."/>
            <person name="Birren B."/>
        </authorList>
    </citation>
    <scope>NUCLEOTIDE SEQUENCE [LARGE SCALE GENOMIC DNA]</scope>
    <source>
        <strain evidence="8">ATCC 50818</strain>
    </source>
</reference>
<feature type="compositionally biased region" description="Polar residues" evidence="5">
    <location>
        <begin position="101"/>
        <end position="115"/>
    </location>
</feature>
<gene>
    <name evidence="8" type="ORF">PTSG_01437</name>
</gene>
<feature type="domain" description="Cyclin-like" evidence="6">
    <location>
        <begin position="278"/>
        <end position="359"/>
    </location>
</feature>
<dbReference type="SUPFAM" id="SSF47954">
    <property type="entry name" value="Cyclin-like"/>
    <property type="match status" value="2"/>
</dbReference>
<dbReference type="CDD" id="cd20537">
    <property type="entry name" value="CYCLIN_CCNO-like_rpt2"/>
    <property type="match status" value="1"/>
</dbReference>
<evidence type="ECO:0000256" key="3">
    <source>
        <dbReference type="ARBA" id="ARBA00023306"/>
    </source>
</evidence>
<dbReference type="KEGG" id="sre:PTSG_01437"/>
<dbReference type="GeneID" id="16078009"/>
<keyword evidence="1" id="KW-0132">Cell division</keyword>
<dbReference type="Gene3D" id="1.10.472.10">
    <property type="entry name" value="Cyclin-like"/>
    <property type="match status" value="2"/>
</dbReference>
<dbReference type="SMART" id="SM00385">
    <property type="entry name" value="CYCLIN"/>
    <property type="match status" value="2"/>
</dbReference>
<dbReference type="SMART" id="SM01332">
    <property type="entry name" value="Cyclin_C"/>
    <property type="match status" value="1"/>
</dbReference>
<dbReference type="InterPro" id="IPR046965">
    <property type="entry name" value="Cyclin_A/B-like"/>
</dbReference>
<dbReference type="Pfam" id="PF02984">
    <property type="entry name" value="Cyclin_C"/>
    <property type="match status" value="1"/>
</dbReference>
<evidence type="ECO:0000256" key="1">
    <source>
        <dbReference type="ARBA" id="ARBA00022618"/>
    </source>
</evidence>
<dbReference type="PANTHER" id="PTHR10177">
    <property type="entry name" value="CYCLINS"/>
    <property type="match status" value="1"/>
</dbReference>
<dbReference type="EMBL" id="GL832958">
    <property type="protein sequence ID" value="EGD80851.1"/>
    <property type="molecule type" value="Genomic_DNA"/>
</dbReference>
<organism evidence="9">
    <name type="scientific">Salpingoeca rosetta (strain ATCC 50818 / BSB-021)</name>
    <dbReference type="NCBI Taxonomy" id="946362"/>
    <lineage>
        <taxon>Eukaryota</taxon>
        <taxon>Choanoflagellata</taxon>
        <taxon>Craspedida</taxon>
        <taxon>Salpingoecidae</taxon>
        <taxon>Salpingoeca</taxon>
    </lineage>
</organism>
<dbReference type="AlphaFoldDB" id="F2U0C3"/>
<dbReference type="OrthoDB" id="5590282at2759"/>
<feature type="compositionally biased region" description="Low complexity" evidence="5">
    <location>
        <begin position="70"/>
        <end position="99"/>
    </location>
</feature>
<dbReference type="Pfam" id="PF00134">
    <property type="entry name" value="Cyclin_N"/>
    <property type="match status" value="1"/>
</dbReference>
<keyword evidence="9" id="KW-1185">Reference proteome</keyword>
<proteinExistence type="inferred from homology"/>
<dbReference type="InterPro" id="IPR036915">
    <property type="entry name" value="Cyclin-like_sf"/>
</dbReference>
<sequence length="390" mass="43852">MTDRAKRRHDESGIDIPEDDDALDLTPSSTTSHRRMSKAGRAHLYHKFPALQRGKQQPQDEAIAGDKENASSPKVVAVPSSSTTSRSRSQAGRSARPRPVTSASNTRRPQKQPRSSAPVPASREAPPQHQPSQDVPHSDVMSLNYVDAIYAKNLQREEKYLLNPRPSRGINLAMRTVVIDWMIEIQVSFKLRDETLFCAVDILDRYLAARPDEQRHDYQCCGATSLWIASKFLEVLPPELADFEYVCAGLYPRQAFIDKELTMLTALRFYVMNVTPLDFISVYAIVLQLSLEGMALAEYLITLPLQEQRFYGLRPSVRGAAAVHIASKTCDGPGWSEDHSALFKLDHRHIMLVAQQLRGLANERPEKYINCRSRFLDPAKFGVAGRNLLV</sequence>
<protein>
    <submittedName>
        <fullName evidence="8">Uncharacterized protein</fullName>
    </submittedName>
</protein>
<dbReference type="GO" id="GO:0051301">
    <property type="term" value="P:cell division"/>
    <property type="evidence" value="ECO:0007669"/>
    <property type="project" value="UniProtKB-KW"/>
</dbReference>
<dbReference type="Proteomes" id="UP000007799">
    <property type="component" value="Unassembled WGS sequence"/>
</dbReference>
<feature type="domain" description="Cyclin-like" evidence="6">
    <location>
        <begin position="180"/>
        <end position="265"/>
    </location>
</feature>
<evidence type="ECO:0000313" key="8">
    <source>
        <dbReference type="EMBL" id="EGD80851.1"/>
    </source>
</evidence>
<evidence type="ECO:0000256" key="5">
    <source>
        <dbReference type="SAM" id="MobiDB-lite"/>
    </source>
</evidence>
<dbReference type="PROSITE" id="PS00292">
    <property type="entry name" value="CYCLINS"/>
    <property type="match status" value="1"/>
</dbReference>
<feature type="domain" description="Cyclin C-terminal" evidence="7">
    <location>
        <begin position="274"/>
        <end position="389"/>
    </location>
</feature>
<comment type="similarity">
    <text evidence="4">Belongs to the cyclin family.</text>
</comment>
<feature type="region of interest" description="Disordered" evidence="5">
    <location>
        <begin position="1"/>
        <end position="138"/>
    </location>
</feature>
<accession>F2U0C3</accession>
<dbReference type="GO" id="GO:0044772">
    <property type="term" value="P:mitotic cell cycle phase transition"/>
    <property type="evidence" value="ECO:0007669"/>
    <property type="project" value="InterPro"/>
</dbReference>
<feature type="compositionally biased region" description="Basic residues" evidence="5">
    <location>
        <begin position="32"/>
        <end position="46"/>
    </location>
</feature>
<name>F2U0C3_SALR5</name>
<keyword evidence="2 4" id="KW-0195">Cyclin</keyword>
<evidence type="ECO:0000259" key="6">
    <source>
        <dbReference type="SMART" id="SM00385"/>
    </source>
</evidence>